<comment type="caution">
    <text evidence="1">The sequence shown here is derived from an EMBL/GenBank/DDBJ whole genome shotgun (WGS) entry which is preliminary data.</text>
</comment>
<accession>A0AAD6LP16</accession>
<dbReference type="AlphaFoldDB" id="A0AAD6LP16"/>
<organism evidence="1 2">
    <name type="scientific">Populus alba x Populus x berolinensis</name>
    <dbReference type="NCBI Taxonomy" id="444605"/>
    <lineage>
        <taxon>Eukaryota</taxon>
        <taxon>Viridiplantae</taxon>
        <taxon>Streptophyta</taxon>
        <taxon>Embryophyta</taxon>
        <taxon>Tracheophyta</taxon>
        <taxon>Spermatophyta</taxon>
        <taxon>Magnoliopsida</taxon>
        <taxon>eudicotyledons</taxon>
        <taxon>Gunneridae</taxon>
        <taxon>Pentapetalae</taxon>
        <taxon>rosids</taxon>
        <taxon>fabids</taxon>
        <taxon>Malpighiales</taxon>
        <taxon>Salicaceae</taxon>
        <taxon>Saliceae</taxon>
        <taxon>Populus</taxon>
    </lineage>
</organism>
<keyword evidence="2" id="KW-1185">Reference proteome</keyword>
<dbReference type="EMBL" id="JAQIZT010000015">
    <property type="protein sequence ID" value="KAJ6970668.1"/>
    <property type="molecule type" value="Genomic_DNA"/>
</dbReference>
<reference evidence="1" key="1">
    <citation type="journal article" date="2023" name="Mol. Ecol. Resour.">
        <title>Chromosome-level genome assembly of a triploid poplar Populus alba 'Berolinensis'.</title>
        <authorList>
            <person name="Chen S."/>
            <person name="Yu Y."/>
            <person name="Wang X."/>
            <person name="Wang S."/>
            <person name="Zhang T."/>
            <person name="Zhou Y."/>
            <person name="He R."/>
            <person name="Meng N."/>
            <person name="Wang Y."/>
            <person name="Liu W."/>
            <person name="Liu Z."/>
            <person name="Liu J."/>
            <person name="Guo Q."/>
            <person name="Huang H."/>
            <person name="Sederoff R.R."/>
            <person name="Wang G."/>
            <person name="Qu G."/>
            <person name="Chen S."/>
        </authorList>
    </citation>
    <scope>NUCLEOTIDE SEQUENCE</scope>
    <source>
        <strain evidence="1">SC-2020</strain>
    </source>
</reference>
<protein>
    <submittedName>
        <fullName evidence="1">Uncharacterized protein</fullName>
    </submittedName>
</protein>
<evidence type="ECO:0000313" key="2">
    <source>
        <dbReference type="Proteomes" id="UP001164929"/>
    </source>
</evidence>
<evidence type="ECO:0000313" key="1">
    <source>
        <dbReference type="EMBL" id="KAJ6970668.1"/>
    </source>
</evidence>
<proteinExistence type="predicted"/>
<name>A0AAD6LP16_9ROSI</name>
<sequence length="80" mass="9150">MSEISSPRLNAWLKSRRDWKVETNGNHDKNAIGTKINTPIPASYILANSRTESHKPKLQTIRFPRDSNLFQQNQNGICSQ</sequence>
<gene>
    <name evidence="1" type="ORF">NC653_035063</name>
</gene>
<dbReference type="Proteomes" id="UP001164929">
    <property type="component" value="Chromosome 15"/>
</dbReference>